<proteinExistence type="predicted"/>
<feature type="region of interest" description="Disordered" evidence="1">
    <location>
        <begin position="22"/>
        <end position="206"/>
    </location>
</feature>
<evidence type="ECO:0000313" key="3">
    <source>
        <dbReference type="EMBL" id="QJQ80340.1"/>
    </source>
</evidence>
<reference evidence="3" key="1">
    <citation type="submission" date="2020-01" db="EMBL/GenBank/DDBJ databases">
        <authorList>
            <person name="Rezuchova I."/>
            <person name="Hyblova M."/>
            <person name="Kudelova M."/>
            <person name="Bohmer M."/>
            <person name="Budis J."/>
            <person name="Szemes T."/>
        </authorList>
    </citation>
    <scope>NUCLEOTIDE SEQUENCE</scope>
    <source>
        <strain evidence="3">4556</strain>
        <strain evidence="2">72</strain>
    </source>
</reference>
<accession>A0A6M4EH76</accession>
<dbReference type="EMBL" id="MN913973">
    <property type="protein sequence ID" value="QJQ80268.1"/>
    <property type="molecule type" value="Genomic_DNA"/>
</dbReference>
<sequence length="230" mass="23235">MGENMRDTKPGPEECCDAETYLVGATHESGSGPEGRVEDAQTQSIRTDHWREDEAEPGDKTRETKIVRLALSPLSPRLALSPPPPKKRGGGLISSLPARGPSPYPPPLGRQAPTAAQGSGVGGAGGWRGLEGGRPCQGVPVPPLPPPFPQSQSPGCPAVPRASRVALPPHSSDSGPLRPPRASSGPGALPAPTPPTPAPSAAPLPVLALSRVRVPVGGSRRGGGPGGGGV</sequence>
<feature type="compositionally biased region" description="Basic and acidic residues" evidence="1">
    <location>
        <begin position="46"/>
        <end position="66"/>
    </location>
</feature>
<organism evidence="3">
    <name type="scientific">Murine herpesvirus</name>
    <dbReference type="NCBI Taxonomy" id="1431748"/>
    <lineage>
        <taxon>Viruses</taxon>
        <taxon>Duplodnaviria</taxon>
        <taxon>Heunggongvirae</taxon>
        <taxon>Peploviricota</taxon>
        <taxon>Herviviricetes</taxon>
        <taxon>Herpesvirales</taxon>
        <taxon>Orthoherpesviridae</taxon>
        <taxon>Betaherpesvirinae</taxon>
        <taxon>Muromegalovirus</taxon>
    </lineage>
</organism>
<feature type="compositionally biased region" description="Low complexity" evidence="1">
    <location>
        <begin position="68"/>
        <end position="80"/>
    </location>
</feature>
<protein>
    <submittedName>
        <fullName evidence="3">Uncharacterized protein</fullName>
    </submittedName>
</protein>
<dbReference type="EMBL" id="MN913974">
    <property type="protein sequence ID" value="QJQ80340.1"/>
    <property type="molecule type" value="Genomic_DNA"/>
</dbReference>
<gene>
    <name evidence="3" type="primary">GAMMAHV.M12</name>
</gene>
<evidence type="ECO:0000256" key="1">
    <source>
        <dbReference type="SAM" id="MobiDB-lite"/>
    </source>
</evidence>
<evidence type="ECO:0000313" key="2">
    <source>
        <dbReference type="EMBL" id="QJQ80268.1"/>
    </source>
</evidence>
<name>A0A6M4EH76_9BETA</name>
<feature type="compositionally biased region" description="Pro residues" evidence="1">
    <location>
        <begin position="189"/>
        <end position="202"/>
    </location>
</feature>
<feature type="compositionally biased region" description="Pro residues" evidence="1">
    <location>
        <begin position="140"/>
        <end position="149"/>
    </location>
</feature>
<feature type="compositionally biased region" description="Gly residues" evidence="1">
    <location>
        <begin position="119"/>
        <end position="132"/>
    </location>
</feature>